<gene>
    <name evidence="9" type="primary">UL25</name>
</gene>
<evidence type="ECO:0000256" key="7">
    <source>
        <dbReference type="ARBA" id="ARBA00023296"/>
    </source>
</evidence>
<dbReference type="HAMAP" id="MF_04025">
    <property type="entry name" value="HSV_CVC2"/>
    <property type="match status" value="1"/>
</dbReference>
<keyword evidence="3" id="KW-1048">Host nucleus</keyword>
<sequence length="585" mass="63553">MDPYYPFDALDVWEHRRFIVADSRSFITPEFPRDFWMLPVFNIPRETAAERAAVLQAQRTAAAAALENAALQAAELPVDIERRIRPIEQQVHHIADALEALETAAAAAEEADAARDAEARGEGAADGAAPSPTAGPAAAEMEVQIVRNDPPLRYDTNLPVDLLHMVYAGRGAAGSSGVVFGTWYRTIQERTIADFPLTTRSADFRDGRMSKTFMTALVLSLQSCGRLYVGQRHYSAFECAVLCLYLLYRTTHESSPDRDRAPVAFGDLLARLPRYLARLAAVIGDESGRPQYRYRDNKLPKAQFAAAGGRYEHGALATHVVIATLVRHGVLPAAPGDVPRDTSTRVNPDDVAHRDDVNRAAAAFLARGHNLFLWEDQTLLRATANTITALAVLRRLLANGNVYADRLDNRLQLGMLIPGAVPAEAIARGASGLDSGAIKSGDNNLEALCVNYVLPLYQADPTVELTQLFPGLAALCLDAQAGRPLASTRRVVDMSSGARQAALVRLTALELINRTRTNTTPVGEIINAHDALGIQYEQGLGLLAQQARIGLASNAKRFATFNVGSDYDLLYFLCLGFIPQYLSVA</sequence>
<proteinExistence type="inferred from homology"/>
<dbReference type="GO" id="GO:0019072">
    <property type="term" value="P:viral genome packaging"/>
    <property type="evidence" value="ECO:0007669"/>
    <property type="project" value="InterPro"/>
</dbReference>
<dbReference type="GO" id="GO:0046718">
    <property type="term" value="P:symbiont entry into host cell"/>
    <property type="evidence" value="ECO:0007669"/>
    <property type="project" value="UniProtKB-KW"/>
</dbReference>
<keyword evidence="2" id="KW-0167">Capsid protein</keyword>
<evidence type="ECO:0000313" key="9">
    <source>
        <dbReference type="EMBL" id="AMB66276.1"/>
    </source>
</evidence>
<organismHost>
    <name type="scientific">Homo sapiens</name>
    <name type="common">Human</name>
    <dbReference type="NCBI Taxonomy" id="9606"/>
</organismHost>
<keyword evidence="6" id="KW-0231">Viral genome packaging</keyword>
<feature type="region of interest" description="Disordered" evidence="8">
    <location>
        <begin position="109"/>
        <end position="138"/>
    </location>
</feature>
<dbReference type="GO" id="GO:0075732">
    <property type="term" value="P:viral penetration into host nucleus"/>
    <property type="evidence" value="ECO:0007669"/>
    <property type="project" value="UniProtKB-KW"/>
</dbReference>
<dbReference type="EMBL" id="KU310666">
    <property type="protein sequence ID" value="AMB66276.1"/>
    <property type="molecule type" value="Genomic_DNA"/>
</dbReference>
<dbReference type="GO" id="GO:0019028">
    <property type="term" value="C:viral capsid"/>
    <property type="evidence" value="ECO:0007669"/>
    <property type="project" value="UniProtKB-KW"/>
</dbReference>
<organism evidence="9">
    <name type="scientific">Human herpesvirus 2</name>
    <name type="common">HHV-2</name>
    <name type="synonym">Human herpes simplex virus 2</name>
    <dbReference type="NCBI Taxonomy" id="10310"/>
    <lineage>
        <taxon>Viruses</taxon>
        <taxon>Duplodnaviria</taxon>
        <taxon>Heunggongvirae</taxon>
        <taxon>Peploviricota</taxon>
        <taxon>Herviviricetes</taxon>
        <taxon>Herpesvirales</taxon>
        <taxon>Orthoherpesviridae</taxon>
        <taxon>Alphaherpesvirinae</taxon>
        <taxon>Simplexvirus</taxon>
        <taxon>Simplexvirus humanalpha2</taxon>
    </lineage>
</organism>
<reference evidence="9" key="1">
    <citation type="journal article" date="2016" name="JCI Insight">
        <title>HSV-2 DeltagD elicits FcgammaR-effector antibodies that protect against clinical isolates.</title>
        <authorList>
            <person name="Petro C.D."/>
            <person name="Weinrick B."/>
            <person name="Khajoueinejad N."/>
            <person name="Burn C."/>
            <person name="Sellers R."/>
            <person name="Jacobs W.R.Jr."/>
            <person name="Herold B.C."/>
        </authorList>
    </citation>
    <scope>NUCLEOTIDE SEQUENCE</scope>
    <source>
        <strain evidence="9">B^3x2.5</strain>
    </source>
</reference>
<dbReference type="InterPro" id="IPR002493">
    <property type="entry name" value="Herpes_UL25"/>
</dbReference>
<keyword evidence="1" id="KW-1163">Viral penetration into host nucleus</keyword>
<dbReference type="GO" id="GO:0043657">
    <property type="term" value="C:host cell"/>
    <property type="evidence" value="ECO:0007669"/>
    <property type="project" value="GOC"/>
</dbReference>
<evidence type="ECO:0000256" key="2">
    <source>
        <dbReference type="ARBA" id="ARBA00022561"/>
    </source>
</evidence>
<keyword evidence="7" id="KW-1160">Virus entry into host cell</keyword>
<keyword evidence="5" id="KW-0946">Virion</keyword>
<protein>
    <submittedName>
        <fullName evidence="9">DNA packaging tegument protein UL25</fullName>
    </submittedName>
</protein>
<name>A0A110AVN1_HHV2</name>
<dbReference type="Pfam" id="PF01499">
    <property type="entry name" value="Herpes_UL25"/>
    <property type="match status" value="1"/>
</dbReference>
<keyword evidence="4" id="KW-1188">Viral release from host cell</keyword>
<evidence type="ECO:0000256" key="1">
    <source>
        <dbReference type="ARBA" id="ARBA00022524"/>
    </source>
</evidence>
<evidence type="ECO:0000256" key="5">
    <source>
        <dbReference type="ARBA" id="ARBA00022844"/>
    </source>
</evidence>
<evidence type="ECO:0000256" key="8">
    <source>
        <dbReference type="SAM" id="MobiDB-lite"/>
    </source>
</evidence>
<evidence type="ECO:0000256" key="4">
    <source>
        <dbReference type="ARBA" id="ARBA00022612"/>
    </source>
</evidence>
<evidence type="ECO:0000256" key="3">
    <source>
        <dbReference type="ARBA" id="ARBA00022562"/>
    </source>
</evidence>
<feature type="compositionally biased region" description="Low complexity" evidence="8">
    <location>
        <begin position="125"/>
        <end position="138"/>
    </location>
</feature>
<evidence type="ECO:0000256" key="6">
    <source>
        <dbReference type="ARBA" id="ARBA00023219"/>
    </source>
</evidence>
<accession>A0A110AVN1</accession>
<feature type="compositionally biased region" description="Basic and acidic residues" evidence="8">
    <location>
        <begin position="112"/>
        <end position="123"/>
    </location>
</feature>